<organism evidence="2 3">
    <name type="scientific">Aspergillus violaceofuscus (strain CBS 115571)</name>
    <dbReference type="NCBI Taxonomy" id="1450538"/>
    <lineage>
        <taxon>Eukaryota</taxon>
        <taxon>Fungi</taxon>
        <taxon>Dikarya</taxon>
        <taxon>Ascomycota</taxon>
        <taxon>Pezizomycotina</taxon>
        <taxon>Eurotiomycetes</taxon>
        <taxon>Eurotiomycetidae</taxon>
        <taxon>Eurotiales</taxon>
        <taxon>Aspergillaceae</taxon>
        <taxon>Aspergillus</taxon>
    </lineage>
</organism>
<name>A0A2V5IV73_ASPV1</name>
<sequence length="80" mass="8848">MSRWLFCRFLLASSLSVPLPPSFSLSLSHFLTLSIDWSICAVFCPSLSTHNDGRGSIADPATEYVLNNNGRLHRPDIARA</sequence>
<evidence type="ECO:0000256" key="1">
    <source>
        <dbReference type="SAM" id="SignalP"/>
    </source>
</evidence>
<evidence type="ECO:0008006" key="4">
    <source>
        <dbReference type="Google" id="ProtNLM"/>
    </source>
</evidence>
<keyword evidence="3" id="KW-1185">Reference proteome</keyword>
<proteinExistence type="predicted"/>
<protein>
    <recommendedName>
        <fullName evidence="4">Secreted protein</fullName>
    </recommendedName>
</protein>
<evidence type="ECO:0000313" key="3">
    <source>
        <dbReference type="Proteomes" id="UP000249829"/>
    </source>
</evidence>
<feature type="chain" id="PRO_5015956251" description="Secreted protein" evidence="1">
    <location>
        <begin position="17"/>
        <end position="80"/>
    </location>
</feature>
<dbReference type="AlphaFoldDB" id="A0A2V5IV73"/>
<accession>A0A2V5IV73</accession>
<feature type="signal peptide" evidence="1">
    <location>
        <begin position="1"/>
        <end position="16"/>
    </location>
</feature>
<dbReference type="Proteomes" id="UP000249829">
    <property type="component" value="Unassembled WGS sequence"/>
</dbReference>
<reference evidence="2 3" key="1">
    <citation type="submission" date="2018-02" db="EMBL/GenBank/DDBJ databases">
        <title>The genomes of Aspergillus section Nigri reveals drivers in fungal speciation.</title>
        <authorList>
            <consortium name="DOE Joint Genome Institute"/>
            <person name="Vesth T.C."/>
            <person name="Nybo J."/>
            <person name="Theobald S."/>
            <person name="Brandl J."/>
            <person name="Frisvad J.C."/>
            <person name="Nielsen K.F."/>
            <person name="Lyhne E.K."/>
            <person name="Kogle M.E."/>
            <person name="Kuo A."/>
            <person name="Riley R."/>
            <person name="Clum A."/>
            <person name="Nolan M."/>
            <person name="Lipzen A."/>
            <person name="Salamov A."/>
            <person name="Henrissat B."/>
            <person name="Wiebenga A."/>
            <person name="De vries R.P."/>
            <person name="Grigoriev I.V."/>
            <person name="Mortensen U.H."/>
            <person name="Andersen M.R."/>
            <person name="Baker S.E."/>
        </authorList>
    </citation>
    <scope>NUCLEOTIDE SEQUENCE [LARGE SCALE GENOMIC DNA]</scope>
    <source>
        <strain evidence="2 3">CBS 115571</strain>
    </source>
</reference>
<gene>
    <name evidence="2" type="ORF">BO99DRAFT_156357</name>
</gene>
<evidence type="ECO:0000313" key="2">
    <source>
        <dbReference type="EMBL" id="PYI23906.1"/>
    </source>
</evidence>
<keyword evidence="1" id="KW-0732">Signal</keyword>
<dbReference type="EMBL" id="KZ825104">
    <property type="protein sequence ID" value="PYI23906.1"/>
    <property type="molecule type" value="Genomic_DNA"/>
</dbReference>